<name>A0A830HXR9_9CHLO</name>
<reference evidence="3" key="1">
    <citation type="submission" date="2020-10" db="EMBL/GenBank/DDBJ databases">
        <title>Unveiling of a novel bifunctional photoreceptor, Dualchrome1, isolated from a cosmopolitan green alga.</title>
        <authorList>
            <person name="Suzuki S."/>
            <person name="Kawachi M."/>
        </authorList>
    </citation>
    <scope>NUCLEOTIDE SEQUENCE</scope>
    <source>
        <strain evidence="3">NIES 2893</strain>
    </source>
</reference>
<protein>
    <submittedName>
        <fullName evidence="3">Uncharacterized protein</fullName>
    </submittedName>
</protein>
<evidence type="ECO:0000313" key="3">
    <source>
        <dbReference type="EMBL" id="GHP11798.1"/>
    </source>
</evidence>
<proteinExistence type="predicted"/>
<dbReference type="EMBL" id="BNJQ01000036">
    <property type="protein sequence ID" value="GHP11798.1"/>
    <property type="molecule type" value="Genomic_DNA"/>
</dbReference>
<dbReference type="AlphaFoldDB" id="A0A830HXR9"/>
<accession>A0A830HXR9</accession>
<evidence type="ECO:0000313" key="4">
    <source>
        <dbReference type="Proteomes" id="UP000660262"/>
    </source>
</evidence>
<keyword evidence="4" id="KW-1185">Reference proteome</keyword>
<sequence>MPYALVLALLAHLLAVHTRLASAKPPPHWRHTTSPHPTQTGFKYDATPVKRVPYAPRCSVLKKLASNATERAKGVQTGLLAFSPENRNVPRDRCIVCVEAHRIDILPPPADAPKTTEDGDVKLDAKKSNEGPREDELPTRIVAVPNRNVKIWVNCHHDVTKDVKFGLLNNFYQLVHSGRWTPKDVCVHVATSPYGEVEGGNRALELEWDADHPWGVPLLAPWLSHANNPPMHFLWPNWDYYGAPCGDTADADKPLAKYQTELWGAPGGAAATDFQNPKRKIPPWDRRRVKTTVRLDMSQRDGRRHRLFVCADGDPYFQKHFDIADTSGQMGGGGGHAGSNIEPFNVVERYQLHLEDNFNRPVAQPRGGFRDVLGRLMSVGGTVLAPESADRMTLSERVLEHCPAVAGLDFGTSGPSEEVMPCSRRFHWDGGICSEVANFIPGDATDAHRMAVALQAHVATQYDESCVLDYMATTLNSIQYKPSPGSHSRDNAVIVYDTQVLHRARELQASRGDGNAVLNEVWVRHGFEEVGCHTLSAMLRYTTASLKDTSTYRHRRCVDRYYQWFDPETCLPRWERAKDV</sequence>
<feature type="compositionally biased region" description="Basic and acidic residues" evidence="1">
    <location>
        <begin position="114"/>
        <end position="135"/>
    </location>
</feature>
<evidence type="ECO:0000256" key="1">
    <source>
        <dbReference type="SAM" id="MobiDB-lite"/>
    </source>
</evidence>
<feature type="signal peptide" evidence="2">
    <location>
        <begin position="1"/>
        <end position="23"/>
    </location>
</feature>
<evidence type="ECO:0000256" key="2">
    <source>
        <dbReference type="SAM" id="SignalP"/>
    </source>
</evidence>
<keyword evidence="2" id="KW-0732">Signal</keyword>
<gene>
    <name evidence="3" type="ORF">PPROV_001052500</name>
</gene>
<organism evidence="3 4">
    <name type="scientific">Pycnococcus provasolii</name>
    <dbReference type="NCBI Taxonomy" id="41880"/>
    <lineage>
        <taxon>Eukaryota</taxon>
        <taxon>Viridiplantae</taxon>
        <taxon>Chlorophyta</taxon>
        <taxon>Pseudoscourfieldiophyceae</taxon>
        <taxon>Pseudoscourfieldiales</taxon>
        <taxon>Pycnococcaceae</taxon>
        <taxon>Pycnococcus</taxon>
    </lineage>
</organism>
<feature type="region of interest" description="Disordered" evidence="1">
    <location>
        <begin position="107"/>
        <end position="135"/>
    </location>
</feature>
<feature type="chain" id="PRO_5032357137" evidence="2">
    <location>
        <begin position="24"/>
        <end position="580"/>
    </location>
</feature>
<dbReference type="Proteomes" id="UP000660262">
    <property type="component" value="Unassembled WGS sequence"/>
</dbReference>
<feature type="region of interest" description="Disordered" evidence="1">
    <location>
        <begin position="22"/>
        <end position="43"/>
    </location>
</feature>
<comment type="caution">
    <text evidence="3">The sequence shown here is derived from an EMBL/GenBank/DDBJ whole genome shotgun (WGS) entry which is preliminary data.</text>
</comment>